<dbReference type="GO" id="GO:0030170">
    <property type="term" value="F:pyridoxal phosphate binding"/>
    <property type="evidence" value="ECO:0007669"/>
    <property type="project" value="InterPro"/>
</dbReference>
<organism evidence="2 3">
    <name type="scientific">Bacillus nakamurai</name>
    <dbReference type="NCBI Taxonomy" id="1793963"/>
    <lineage>
        <taxon>Bacteria</taxon>
        <taxon>Bacillati</taxon>
        <taxon>Bacillota</taxon>
        <taxon>Bacilli</taxon>
        <taxon>Bacillales</taxon>
        <taxon>Bacillaceae</taxon>
        <taxon>Bacillus</taxon>
    </lineage>
</organism>
<dbReference type="InterPro" id="IPR004839">
    <property type="entry name" value="Aminotransferase_I/II_large"/>
</dbReference>
<dbReference type="InterPro" id="IPR051446">
    <property type="entry name" value="HTH_trans_reg/aminotransferase"/>
</dbReference>
<name>A0A150F837_9BACI</name>
<dbReference type="PANTHER" id="PTHR46577:SF1">
    <property type="entry name" value="HTH-TYPE TRANSCRIPTIONAL REGULATORY PROTEIN GABR"/>
    <property type="match status" value="1"/>
</dbReference>
<dbReference type="STRING" id="1793963.AXI58_14580"/>
<dbReference type="Pfam" id="PF00155">
    <property type="entry name" value="Aminotran_1_2"/>
    <property type="match status" value="1"/>
</dbReference>
<dbReference type="EMBL" id="LSBA01000009">
    <property type="protein sequence ID" value="KXZ20857.1"/>
    <property type="molecule type" value="Genomic_DNA"/>
</dbReference>
<dbReference type="InterPro" id="IPR015421">
    <property type="entry name" value="PyrdxlP-dep_Trfase_major"/>
</dbReference>
<accession>A0A150F837</accession>
<proteinExistence type="predicted"/>
<dbReference type="CDD" id="cd00609">
    <property type="entry name" value="AAT_like"/>
    <property type="match status" value="1"/>
</dbReference>
<feature type="domain" description="Aminotransferase class I/classII large" evidence="1">
    <location>
        <begin position="2"/>
        <end position="258"/>
    </location>
</feature>
<keyword evidence="3" id="KW-1185">Reference proteome</keyword>
<dbReference type="Gene3D" id="3.40.640.10">
    <property type="entry name" value="Type I PLP-dependent aspartate aminotransferase-like (Major domain)"/>
    <property type="match status" value="1"/>
</dbReference>
<evidence type="ECO:0000259" key="1">
    <source>
        <dbReference type="Pfam" id="PF00155"/>
    </source>
</evidence>
<evidence type="ECO:0000313" key="2">
    <source>
        <dbReference type="EMBL" id="KXZ20857.1"/>
    </source>
</evidence>
<gene>
    <name evidence="2" type="ORF">AXI58_14580</name>
</gene>
<evidence type="ECO:0000313" key="3">
    <source>
        <dbReference type="Proteomes" id="UP000075430"/>
    </source>
</evidence>
<dbReference type="AlphaFoldDB" id="A0A150F837"/>
<dbReference type="InterPro" id="IPR015424">
    <property type="entry name" value="PyrdxlP-dep_Trfase"/>
</dbReference>
<dbReference type="SUPFAM" id="SSF53383">
    <property type="entry name" value="PLP-dependent transferases"/>
    <property type="match status" value="1"/>
</dbReference>
<protein>
    <submittedName>
        <fullName evidence="2">Transcriptional regulator</fullName>
    </submittedName>
</protein>
<reference evidence="3" key="1">
    <citation type="submission" date="2016-02" db="EMBL/GenBank/DDBJ databases">
        <authorList>
            <person name="Dunlap C."/>
        </authorList>
    </citation>
    <scope>NUCLEOTIDE SEQUENCE [LARGE SCALE GENOMIC DNA]</scope>
    <source>
        <strain evidence="3">NRRL B-41092</strain>
    </source>
</reference>
<comment type="caution">
    <text evidence="2">The sequence shown here is derived from an EMBL/GenBank/DDBJ whole genome shotgun (WGS) entry which is preliminary data.</text>
</comment>
<dbReference type="PANTHER" id="PTHR46577">
    <property type="entry name" value="HTH-TYPE TRANSCRIPTIONAL REGULATORY PROTEIN GABR"/>
    <property type="match status" value="1"/>
</dbReference>
<sequence>MICSGTQNALSLMIQLLSFKDRTIAMENPGYAGARSVFINHGWNVKPIRLEQDGIHTLQLQQMKAKAVYITPSHQFPYGMVLPIQKRLSLLEWADLHDSYIIEDDYDSEFRYQGQPIPSLKALDAKDNVIYLGTFSKSFLPTARLSCIVLPQRLLEVYGRKFIHYSQSASPMIQKALYLFMKEGYFKSHVRKMRKIYQKKHQTLIQALHKQMGGHIEIIGQKAGLHLLVNVKDRSAAELVDKAQAAGVRVYDTSSYWINREEAESSLVILGFGGLSEEKIEEGISLLRGAWFASGQ</sequence>
<dbReference type="Proteomes" id="UP000075430">
    <property type="component" value="Unassembled WGS sequence"/>
</dbReference>